<proteinExistence type="predicted"/>
<evidence type="ECO:0000313" key="5">
    <source>
        <dbReference type="Proteomes" id="UP000283530"/>
    </source>
</evidence>
<dbReference type="InterPro" id="IPR033337">
    <property type="entry name" value="TORTIFOLIA1/SINE1-2"/>
</dbReference>
<feature type="region of interest" description="Disordered" evidence="1">
    <location>
        <begin position="486"/>
        <end position="562"/>
    </location>
</feature>
<keyword evidence="5" id="KW-1185">Reference proteome</keyword>
<feature type="transmembrane region" description="Helical" evidence="2">
    <location>
        <begin position="589"/>
        <end position="610"/>
    </location>
</feature>
<feature type="domain" description="TORTIFOLIA1/SINE1-2 N-terminal" evidence="3">
    <location>
        <begin position="19"/>
        <end position="166"/>
    </location>
</feature>
<dbReference type="PANTHER" id="PTHR31355">
    <property type="entry name" value="MICROTUBULE-ASSOCIATED PROTEIN TORTIFOLIA1"/>
    <property type="match status" value="1"/>
</dbReference>
<dbReference type="AlphaFoldDB" id="A0A3S3MSN9"/>
<feature type="compositionally biased region" description="Polar residues" evidence="1">
    <location>
        <begin position="506"/>
        <end position="515"/>
    </location>
</feature>
<feature type="compositionally biased region" description="Polar residues" evidence="1">
    <location>
        <begin position="523"/>
        <end position="535"/>
    </location>
</feature>
<comment type="caution">
    <text evidence="4">The sequence shown here is derived from an EMBL/GenBank/DDBJ whole genome shotgun (WGS) entry which is preliminary data.</text>
</comment>
<protein>
    <submittedName>
        <fullName evidence="4">ARM repeat superfamily protein</fullName>
    </submittedName>
</protein>
<dbReference type="GO" id="GO:0008017">
    <property type="term" value="F:microtubule binding"/>
    <property type="evidence" value="ECO:0007669"/>
    <property type="project" value="InterPro"/>
</dbReference>
<evidence type="ECO:0000256" key="2">
    <source>
        <dbReference type="SAM" id="Phobius"/>
    </source>
</evidence>
<keyword evidence="2" id="KW-0472">Membrane</keyword>
<dbReference type="InterPro" id="IPR057600">
    <property type="entry name" value="TORTIFOLIA1/SINE1-2_N"/>
</dbReference>
<keyword evidence="2" id="KW-1133">Transmembrane helix</keyword>
<sequence length="622" mass="68150">MGRNLSPMLRRELANLDKDANSRISAMKTLKSYVKDLDSKGIPIFLAQVSETKESGSSSGEYTISLYEVLARVHGRNIVPQIDNIMSTIVKTLMTSAGSFPLHQACSKVVPAIARYGIDPLTPDGEKAKIIYSLCKPLSDILMGSPERVMAGAALCLKALVETDNWRFASDDIVNDVCLRVAGALEEKLSQTNSHMGLAIALAKQNSLVLEPYARSLIRSGLRILTTDVAVGNSQKCFSAIQMVDFLMKSVDLRSILSELTAIVDMMEKCYSSDDHMPFVRAAAFEALQTAKIIASDKGSKFQKSMASMTGSNFSTLDCIKRNFQDPGGCQSPRFGSPESQTIDSFIRCDSSAESPLSTGQVSCNFRYRRAPNRKLWNNENCGVDVSLKDGLYSEVSSDANCPETYFKQFGDGELSDTERDGFEGFSGFVKASPRNTVTQCATPSPQKTQPRLNIDDITIFKTPRKLICSLQDSDEVNIGLSEKQTRKISSLTSPEVGWSPRRQLNENGLSQYPNQEDECKRSLQSGSEVYQESNVVDAEPETDGYESVSSTGDDPVVANGETSNEVGSIVKNAIDKAILRRQSFKKAALSLVFGVSLILPVAFFSTMLVDNQEDYFNLVPT</sequence>
<dbReference type="InterPro" id="IPR011989">
    <property type="entry name" value="ARM-like"/>
</dbReference>
<dbReference type="EMBL" id="QPKB01000005">
    <property type="protein sequence ID" value="RWR85405.1"/>
    <property type="molecule type" value="Genomic_DNA"/>
</dbReference>
<evidence type="ECO:0000259" key="3">
    <source>
        <dbReference type="Pfam" id="PF24714"/>
    </source>
</evidence>
<organism evidence="4 5">
    <name type="scientific">Cinnamomum micranthum f. kanehirae</name>
    <dbReference type="NCBI Taxonomy" id="337451"/>
    <lineage>
        <taxon>Eukaryota</taxon>
        <taxon>Viridiplantae</taxon>
        <taxon>Streptophyta</taxon>
        <taxon>Embryophyta</taxon>
        <taxon>Tracheophyta</taxon>
        <taxon>Spermatophyta</taxon>
        <taxon>Magnoliopsida</taxon>
        <taxon>Magnoliidae</taxon>
        <taxon>Laurales</taxon>
        <taxon>Lauraceae</taxon>
        <taxon>Cinnamomum</taxon>
    </lineage>
</organism>
<dbReference type="OrthoDB" id="611190at2759"/>
<evidence type="ECO:0000313" key="4">
    <source>
        <dbReference type="EMBL" id="RWR85405.1"/>
    </source>
</evidence>
<name>A0A3S3MSN9_9MAGN</name>
<dbReference type="InterPro" id="IPR016024">
    <property type="entry name" value="ARM-type_fold"/>
</dbReference>
<dbReference type="SUPFAM" id="SSF48371">
    <property type="entry name" value="ARM repeat"/>
    <property type="match status" value="1"/>
</dbReference>
<dbReference type="GO" id="GO:0005874">
    <property type="term" value="C:microtubule"/>
    <property type="evidence" value="ECO:0007669"/>
    <property type="project" value="InterPro"/>
</dbReference>
<dbReference type="Proteomes" id="UP000283530">
    <property type="component" value="Unassembled WGS sequence"/>
</dbReference>
<reference evidence="4 5" key="1">
    <citation type="journal article" date="2019" name="Nat. Plants">
        <title>Stout camphor tree genome fills gaps in understanding of flowering plant genome evolution.</title>
        <authorList>
            <person name="Chaw S.M."/>
            <person name="Liu Y.C."/>
            <person name="Wu Y.W."/>
            <person name="Wang H.Y."/>
            <person name="Lin C.I."/>
            <person name="Wu C.S."/>
            <person name="Ke H.M."/>
            <person name="Chang L.Y."/>
            <person name="Hsu C.Y."/>
            <person name="Yang H.T."/>
            <person name="Sudianto E."/>
            <person name="Hsu M.H."/>
            <person name="Wu K.P."/>
            <person name="Wang L.N."/>
            <person name="Leebens-Mack J.H."/>
            <person name="Tsai I.J."/>
        </authorList>
    </citation>
    <scope>NUCLEOTIDE SEQUENCE [LARGE SCALE GENOMIC DNA]</scope>
    <source>
        <strain evidence="5">cv. Chaw 1501</strain>
        <tissue evidence="4">Young leaves</tissue>
    </source>
</reference>
<evidence type="ECO:0000256" key="1">
    <source>
        <dbReference type="SAM" id="MobiDB-lite"/>
    </source>
</evidence>
<dbReference type="PANTHER" id="PTHR31355:SF4">
    <property type="entry name" value="TOG DOMAIN-CONTAINING PROTEIN"/>
    <property type="match status" value="1"/>
</dbReference>
<gene>
    <name evidence="4" type="ORF">CKAN_01426900</name>
</gene>
<dbReference type="Pfam" id="PF24714">
    <property type="entry name" value="TOR1L1_N"/>
    <property type="match status" value="1"/>
</dbReference>
<dbReference type="Gene3D" id="1.25.10.10">
    <property type="entry name" value="Leucine-rich Repeat Variant"/>
    <property type="match status" value="1"/>
</dbReference>
<keyword evidence="2" id="KW-0812">Transmembrane</keyword>
<accession>A0A3S3MSN9</accession>